<evidence type="ECO:0000313" key="2">
    <source>
        <dbReference type="Proteomes" id="UP000571324"/>
    </source>
</evidence>
<dbReference type="EMBL" id="VZRL01005935">
    <property type="protein sequence ID" value="NWV28138.1"/>
    <property type="molecule type" value="Genomic_DNA"/>
</dbReference>
<evidence type="ECO:0000313" key="1">
    <source>
        <dbReference type="EMBL" id="NWV28138.1"/>
    </source>
</evidence>
<dbReference type="AlphaFoldDB" id="A0A7K6DQ36"/>
<gene>
    <name evidence="1" type="primary">Syce3</name>
    <name evidence="1" type="ORF">ORISOL_R05277</name>
</gene>
<accession>A0A7K6DQ36</accession>
<reference evidence="1 2" key="1">
    <citation type="submission" date="2019-09" db="EMBL/GenBank/DDBJ databases">
        <title>Bird 10,000 Genomes (B10K) Project - Family phase.</title>
        <authorList>
            <person name="Zhang G."/>
        </authorList>
    </citation>
    <scope>NUCLEOTIDE SEQUENCE [LARGE SCALE GENOMIC DNA]</scope>
    <source>
        <strain evidence="1">B10K-DU-029-52</strain>
    </source>
</reference>
<organism evidence="1 2">
    <name type="scientific">Origma solitaria</name>
    <dbReference type="NCBI Taxonomy" id="720586"/>
    <lineage>
        <taxon>Eukaryota</taxon>
        <taxon>Metazoa</taxon>
        <taxon>Chordata</taxon>
        <taxon>Craniata</taxon>
        <taxon>Vertebrata</taxon>
        <taxon>Euteleostomi</taxon>
        <taxon>Archelosauria</taxon>
        <taxon>Archosauria</taxon>
        <taxon>Dinosauria</taxon>
        <taxon>Saurischia</taxon>
        <taxon>Theropoda</taxon>
        <taxon>Coelurosauria</taxon>
        <taxon>Aves</taxon>
        <taxon>Neognathae</taxon>
        <taxon>Neoaves</taxon>
        <taxon>Telluraves</taxon>
        <taxon>Australaves</taxon>
        <taxon>Passeriformes</taxon>
        <taxon>Meliphagoidea</taxon>
        <taxon>Acanthizidae</taxon>
        <taxon>Origma</taxon>
    </lineage>
</organism>
<name>A0A7K6DQ36_9PASS</name>
<dbReference type="Pfam" id="PF15191">
    <property type="entry name" value="Synaptonemal_3"/>
    <property type="match status" value="1"/>
</dbReference>
<dbReference type="PANTHER" id="PTHR36686">
    <property type="entry name" value="SYNAPTONEMAL COMPLEX CENTRAL ELEMENT PROTEIN 3"/>
    <property type="match status" value="1"/>
</dbReference>
<dbReference type="GO" id="GO:0007283">
    <property type="term" value="P:spermatogenesis"/>
    <property type="evidence" value="ECO:0007669"/>
    <property type="project" value="InterPro"/>
</dbReference>
<proteinExistence type="predicted"/>
<dbReference type="GO" id="GO:0000801">
    <property type="term" value="C:central element"/>
    <property type="evidence" value="ECO:0007669"/>
    <property type="project" value="TreeGrafter"/>
</dbReference>
<dbReference type="GO" id="GO:0007130">
    <property type="term" value="P:synaptonemal complex assembly"/>
    <property type="evidence" value="ECO:0007669"/>
    <property type="project" value="InterPro"/>
</dbReference>
<dbReference type="OrthoDB" id="9944849at2759"/>
<dbReference type="PANTHER" id="PTHR36686:SF1">
    <property type="entry name" value="SYNAPTONEMAL COMPLEX CENTRAL ELEMENT PROTEIN 3"/>
    <property type="match status" value="1"/>
</dbReference>
<sequence length="82" mass="9752">MAESESQERTHDKMDKMIEYKRDIEELLDQMEKNTVHANCLAYDMVAIRTNPDLPNAMKFLEDAFLRCKEQMEKKRPQVAME</sequence>
<feature type="non-terminal residue" evidence="1">
    <location>
        <position position="82"/>
    </location>
</feature>
<feature type="non-terminal residue" evidence="1">
    <location>
        <position position="1"/>
    </location>
</feature>
<keyword evidence="2" id="KW-1185">Reference proteome</keyword>
<dbReference type="InterPro" id="IPR028145">
    <property type="entry name" value="Synaptonemal_3"/>
</dbReference>
<dbReference type="Proteomes" id="UP000571324">
    <property type="component" value="Unassembled WGS sequence"/>
</dbReference>
<protein>
    <submittedName>
        <fullName evidence="1">SYCE3 protein</fullName>
    </submittedName>
</protein>
<dbReference type="GO" id="GO:0007131">
    <property type="term" value="P:reciprocal meiotic recombination"/>
    <property type="evidence" value="ECO:0007669"/>
    <property type="project" value="InterPro"/>
</dbReference>
<comment type="caution">
    <text evidence="1">The sequence shown here is derived from an EMBL/GenBank/DDBJ whole genome shotgun (WGS) entry which is preliminary data.</text>
</comment>